<dbReference type="AlphaFoldDB" id="A0A6M0QT15"/>
<feature type="transmembrane region" description="Helical" evidence="5">
    <location>
        <begin position="169"/>
        <end position="186"/>
    </location>
</feature>
<proteinExistence type="inferred from homology"/>
<dbReference type="InterPro" id="IPR006008">
    <property type="entry name" value="YciB"/>
</dbReference>
<evidence type="ECO:0000256" key="4">
    <source>
        <dbReference type="ARBA" id="ARBA00023136"/>
    </source>
</evidence>
<comment type="subcellular location">
    <subcellularLocation>
        <location evidence="5">Cell inner membrane</location>
        <topology evidence="5">Multi-pass membrane protein</topology>
    </subcellularLocation>
</comment>
<feature type="transmembrane region" description="Helical" evidence="5">
    <location>
        <begin position="103"/>
        <end position="123"/>
    </location>
</feature>
<evidence type="ECO:0000256" key="3">
    <source>
        <dbReference type="ARBA" id="ARBA00022989"/>
    </source>
</evidence>
<feature type="transmembrane region" description="Helical" evidence="5">
    <location>
        <begin position="144"/>
        <end position="163"/>
    </location>
</feature>
<keyword evidence="5" id="KW-0997">Cell inner membrane</keyword>
<name>A0A6M0QT15_9RHOB</name>
<dbReference type="PANTHER" id="PTHR36917">
    <property type="entry name" value="INTRACELLULAR SEPTATION PROTEIN A-RELATED"/>
    <property type="match status" value="1"/>
</dbReference>
<feature type="transmembrane region" description="Helical" evidence="5">
    <location>
        <begin position="12"/>
        <end position="30"/>
    </location>
</feature>
<keyword evidence="3 5" id="KW-1133">Transmembrane helix</keyword>
<dbReference type="EMBL" id="JAAIVJ010000005">
    <property type="protein sequence ID" value="NEY90615.1"/>
    <property type="molecule type" value="Genomic_DNA"/>
</dbReference>
<gene>
    <name evidence="5" type="primary">yciB</name>
    <name evidence="6" type="ORF">G4Z14_09935</name>
</gene>
<keyword evidence="1 5" id="KW-1003">Cell membrane</keyword>
<reference evidence="6 7" key="1">
    <citation type="submission" date="2020-02" db="EMBL/GenBank/DDBJ databases">
        <authorList>
            <person name="Chen W.-M."/>
        </authorList>
    </citation>
    <scope>NUCLEOTIDE SEQUENCE [LARGE SCALE GENOMIC DNA]</scope>
    <source>
        <strain evidence="6 7">KMS-5</strain>
    </source>
</reference>
<comment type="caution">
    <text evidence="6">The sequence shown here is derived from an EMBL/GenBank/DDBJ whole genome shotgun (WGS) entry which is preliminary data.</text>
</comment>
<evidence type="ECO:0000256" key="1">
    <source>
        <dbReference type="ARBA" id="ARBA00022475"/>
    </source>
</evidence>
<feature type="transmembrane region" description="Helical" evidence="5">
    <location>
        <begin position="42"/>
        <end position="66"/>
    </location>
</feature>
<dbReference type="GO" id="GO:0005886">
    <property type="term" value="C:plasma membrane"/>
    <property type="evidence" value="ECO:0007669"/>
    <property type="project" value="UniProtKB-SubCell"/>
</dbReference>
<dbReference type="PANTHER" id="PTHR36917:SF1">
    <property type="entry name" value="INNER MEMBRANE-SPANNING PROTEIN YCIB"/>
    <property type="match status" value="1"/>
</dbReference>
<feature type="transmembrane region" description="Helical" evidence="5">
    <location>
        <begin position="73"/>
        <end position="91"/>
    </location>
</feature>
<dbReference type="RefSeq" id="WP_164625262.1">
    <property type="nucleotide sequence ID" value="NZ_JAAIVJ010000005.1"/>
</dbReference>
<keyword evidence="2 5" id="KW-0812">Transmembrane</keyword>
<protein>
    <recommendedName>
        <fullName evidence="5">Inner membrane-spanning protein YciB</fullName>
    </recommendedName>
</protein>
<accession>A0A6M0QT15</accession>
<organism evidence="6 7">
    <name type="scientific">Tabrizicola oligotrophica</name>
    <dbReference type="NCBI Taxonomy" id="2710650"/>
    <lineage>
        <taxon>Bacteria</taxon>
        <taxon>Pseudomonadati</taxon>
        <taxon>Pseudomonadota</taxon>
        <taxon>Alphaproteobacteria</taxon>
        <taxon>Rhodobacterales</taxon>
        <taxon>Paracoccaceae</taxon>
        <taxon>Tabrizicola</taxon>
    </lineage>
</organism>
<evidence type="ECO:0000313" key="7">
    <source>
        <dbReference type="Proteomes" id="UP000477782"/>
    </source>
</evidence>
<keyword evidence="4 5" id="KW-0472">Membrane</keyword>
<evidence type="ECO:0000256" key="5">
    <source>
        <dbReference type="HAMAP-Rule" id="MF_00189"/>
    </source>
</evidence>
<dbReference type="Pfam" id="PF04279">
    <property type="entry name" value="IspA"/>
    <property type="match status" value="1"/>
</dbReference>
<keyword evidence="7" id="KW-1185">Reference proteome</keyword>
<evidence type="ECO:0000313" key="6">
    <source>
        <dbReference type="EMBL" id="NEY90615.1"/>
    </source>
</evidence>
<dbReference type="HAMAP" id="MF_00189">
    <property type="entry name" value="YciB"/>
    <property type="match status" value="1"/>
</dbReference>
<evidence type="ECO:0000256" key="2">
    <source>
        <dbReference type="ARBA" id="ARBA00022692"/>
    </source>
</evidence>
<comment type="function">
    <text evidence="5">Plays a role in cell envelope biogenesis, maintenance of cell envelope integrity and membrane homeostasis.</text>
</comment>
<dbReference type="Proteomes" id="UP000477782">
    <property type="component" value="Unassembled WGS sequence"/>
</dbReference>
<comment type="similarity">
    <text evidence="5">Belongs to the YciB family.</text>
</comment>
<sequence length="203" mass="22656">MAETKKINPVLKMALELGPIILFFAGFSRMKDQTFHIAGNEYSGFIVMTGVFIALIIATTGLLWALTGKLSRMQLMTLILVVVMGGLSVWLNDERFIKMKPTLLYLAFGGILGAGLLQGKSYLSSVMEEALPMQPEGWMILTRRLTAFFFALAVANEAVWRLMSTEAWVNFKTFGLTAALFGFFMAQSRLFERYGIKDDRPGT</sequence>